<evidence type="ECO:0000313" key="2">
    <source>
        <dbReference type="EMBL" id="KAF0802195.1"/>
    </source>
</evidence>
<accession>A0ABQ6Y2E3</accession>
<dbReference type="Pfam" id="PF10734">
    <property type="entry name" value="DUF2523"/>
    <property type="match status" value="1"/>
</dbReference>
<comment type="caution">
    <text evidence="2">The sequence shown here is derived from an EMBL/GenBank/DDBJ whole genome shotgun (WGS) entry which is preliminary data.</text>
</comment>
<dbReference type="InterPro" id="IPR019670">
    <property type="entry name" value="DUF2523"/>
</dbReference>
<gene>
    <name evidence="2" type="ORF">A6D6_04108</name>
</gene>
<keyword evidence="1" id="KW-0472">Membrane</keyword>
<dbReference type="RefSeq" id="WP_063139966.1">
    <property type="nucleotide sequence ID" value="NZ_AQPF01000075.1"/>
</dbReference>
<keyword evidence="1" id="KW-1133">Transmembrane helix</keyword>
<proteinExistence type="predicted"/>
<evidence type="ECO:0008006" key="4">
    <source>
        <dbReference type="Google" id="ProtNLM"/>
    </source>
</evidence>
<organism evidence="2 3">
    <name type="scientific">Alcanivorax xiamenensis</name>
    <dbReference type="NCBI Taxonomy" id="1177156"/>
    <lineage>
        <taxon>Bacteria</taxon>
        <taxon>Pseudomonadati</taxon>
        <taxon>Pseudomonadota</taxon>
        <taxon>Gammaproteobacteria</taxon>
        <taxon>Oceanospirillales</taxon>
        <taxon>Alcanivoracaceae</taxon>
        <taxon>Alcanivorax</taxon>
    </lineage>
</organism>
<evidence type="ECO:0000256" key="1">
    <source>
        <dbReference type="SAM" id="Phobius"/>
    </source>
</evidence>
<keyword evidence="3" id="KW-1185">Reference proteome</keyword>
<dbReference type="EMBL" id="AQPF01000075">
    <property type="protein sequence ID" value="KAF0802195.1"/>
    <property type="molecule type" value="Genomic_DNA"/>
</dbReference>
<evidence type="ECO:0000313" key="3">
    <source>
        <dbReference type="Proteomes" id="UP000771797"/>
    </source>
</evidence>
<reference evidence="2 3" key="1">
    <citation type="submission" date="2012-09" db="EMBL/GenBank/DDBJ databases">
        <title>Genome Sequence of alkane-degrading Bacterium Alcanivorax sp. 6-D-6.</title>
        <authorList>
            <person name="Lai Q."/>
            <person name="Shao Z."/>
        </authorList>
    </citation>
    <scope>NUCLEOTIDE SEQUENCE [LARGE SCALE GENOMIC DNA]</scope>
    <source>
        <strain evidence="2 3">6-D-6</strain>
    </source>
</reference>
<sequence>MPAFLAPIAVFLAQIIGPLTSRVLLALGIGVISLTGVQSGINALLNKVTSHFGGVAGDVASLITLAGFDVFFSLVISAYVGVISMKTLYGAYKRFGFGMGGDG</sequence>
<keyword evidence="1" id="KW-0812">Transmembrane</keyword>
<dbReference type="Proteomes" id="UP000771797">
    <property type="component" value="Unassembled WGS sequence"/>
</dbReference>
<feature type="transmembrane region" description="Helical" evidence="1">
    <location>
        <begin position="59"/>
        <end position="84"/>
    </location>
</feature>
<name>A0ABQ6Y2E3_9GAMM</name>
<protein>
    <recommendedName>
        <fullName evidence="4">DUF2523 domain-containing protein</fullName>
    </recommendedName>
</protein>